<evidence type="ECO:0000313" key="1">
    <source>
        <dbReference type="EMBL" id="EHR38710.1"/>
    </source>
</evidence>
<comment type="caution">
    <text evidence="1">The sequence shown here is derived from an EMBL/GenBank/DDBJ whole genome shotgun (WGS) entry which is preliminary data.</text>
</comment>
<accession>A0ABP2NLX9</accession>
<name>A0ABP2NLX9_9FIRM</name>
<dbReference type="EMBL" id="ADMB01000024">
    <property type="protein sequence ID" value="EHR38710.1"/>
    <property type="molecule type" value="Genomic_DNA"/>
</dbReference>
<keyword evidence="2" id="KW-1185">Reference proteome</keyword>
<dbReference type="RefSeq" id="WP_008537732.1">
    <property type="nucleotide sequence ID" value="NZ_JH601090.1"/>
</dbReference>
<dbReference type="Proteomes" id="UP000005963">
    <property type="component" value="Unassembled WGS sequence"/>
</dbReference>
<protein>
    <recommendedName>
        <fullName evidence="3">SPP1 family phage portal protein</fullName>
    </recommendedName>
</protein>
<proteinExistence type="predicted"/>
<sequence>MAIMPDARTVTDPLDSVKAENKIPSIDSNDYDIMKFTQWFRESVEYMNDWRKEAHECFDFVEGKQWSEGDVEKLKKMGRPVVTINKIRPMINMLSGYQRNNRNDIDFLPRTNDDAQLCEVRKAMTKYVMDRSNYEICESATFEKGCISGLGWVEVGYEYDEEIDGEGEAFVKDVNPFDIYIDPESRKREFEDSKYIIRAKWIDKDKLCEVYPEYKDIILAKIDEYDKNEQEEYNTRLYYQRDKKKIRLCECWYKVRVMRNIYYLANGTTLELTNDDEQQMSLEEMMYLQQNVIGKTTGFKTQVRVCAFFDDVKLEDMESPYEHGEFPFVPFVVYRNDENKMPQGIVTAAKDPQRELNKRRSEFIDIVSKSSHSGWIYEKDAMDPNQKHNFSHNASKAGALLEVKNLNKMREIVPPNPPLSLVQAIQESANDMKEVTGINEAMLGTDINSSASGRSIELQQKQAITNLIPLFDALRSMKKGIVYRLWGKRGHKGIIPQYYTEEKVYRIEGPNGSYNFMTVNQKQQINDPLRGVITQTLNDLSQGEFDVVIADINASSTVREAKFWALCDAISKLGIPGDMVFDMLIDLSDVPGKEEIKQRYQQRQQAQQQAQQAQMQQQLQLVQAQNNRTNKSINIKDVPLPIQLAMLAKENLVDPQLAQYMMELYVKTMAPKVAVQEEAQQAQSLVQQQANAGNPQQITQEQLNDLQRRIAAQRAIGGNNTN</sequence>
<reference evidence="1 2" key="1">
    <citation type="submission" date="2012-01" db="EMBL/GenBank/DDBJ databases">
        <title>The Genome Sequence of Megamonas funiformis YIT 11815.</title>
        <authorList>
            <consortium name="The Broad Institute Genome Sequencing Platform"/>
            <person name="Earl A."/>
            <person name="Ward D."/>
            <person name="Feldgarden M."/>
            <person name="Gevers D."/>
            <person name="Morotomi M."/>
            <person name="Young S.K."/>
            <person name="Zeng Q."/>
            <person name="Gargeya S."/>
            <person name="Fitzgerald M."/>
            <person name="Haas B."/>
            <person name="Abouelleil A."/>
            <person name="Alvarado L."/>
            <person name="Arachchi H.M."/>
            <person name="Berlin A."/>
            <person name="Chapman S.B."/>
            <person name="Gearin G."/>
            <person name="Goldberg J."/>
            <person name="Griggs A."/>
            <person name="Gujja S."/>
            <person name="Hansen M."/>
            <person name="Heiman D."/>
            <person name="Howarth C."/>
            <person name="Larimer J."/>
            <person name="Lui A."/>
            <person name="MacDonald P.J.P."/>
            <person name="McCowen C."/>
            <person name="Montmayeur A."/>
            <person name="Murphy C."/>
            <person name="Neiman D."/>
            <person name="Pearson M."/>
            <person name="Priest M."/>
            <person name="Roberts A."/>
            <person name="Saif S."/>
            <person name="Shea T."/>
            <person name="Sisk P."/>
            <person name="Stolte C."/>
            <person name="Sykes S."/>
            <person name="Wortman J."/>
            <person name="Nusbaum C."/>
            <person name="Birren B."/>
        </authorList>
    </citation>
    <scope>NUCLEOTIDE SEQUENCE [LARGE SCALE GENOMIC DNA]</scope>
    <source>
        <strain evidence="1 2">YIT 11815</strain>
    </source>
</reference>
<evidence type="ECO:0008006" key="3">
    <source>
        <dbReference type="Google" id="ProtNLM"/>
    </source>
</evidence>
<gene>
    <name evidence="1" type="ORF">HMPREF9454_00515</name>
</gene>
<organism evidence="1 2">
    <name type="scientific">Megamonas funiformis YIT 11815</name>
    <dbReference type="NCBI Taxonomy" id="742816"/>
    <lineage>
        <taxon>Bacteria</taxon>
        <taxon>Bacillati</taxon>
        <taxon>Bacillota</taxon>
        <taxon>Negativicutes</taxon>
        <taxon>Selenomonadales</taxon>
        <taxon>Selenomonadaceae</taxon>
        <taxon>Megamonas</taxon>
    </lineage>
</organism>
<dbReference type="GeneID" id="62778777"/>
<evidence type="ECO:0000313" key="2">
    <source>
        <dbReference type="Proteomes" id="UP000005963"/>
    </source>
</evidence>
<dbReference type="Pfam" id="PF16510">
    <property type="entry name" value="P22_portal"/>
    <property type="match status" value="1"/>
</dbReference>
<dbReference type="InterPro" id="IPR032427">
    <property type="entry name" value="P22_portal"/>
</dbReference>